<organism evidence="1 2">
    <name type="scientific">Pleurodeles waltl</name>
    <name type="common">Iberian ribbed newt</name>
    <dbReference type="NCBI Taxonomy" id="8319"/>
    <lineage>
        <taxon>Eukaryota</taxon>
        <taxon>Metazoa</taxon>
        <taxon>Chordata</taxon>
        <taxon>Craniata</taxon>
        <taxon>Vertebrata</taxon>
        <taxon>Euteleostomi</taxon>
        <taxon>Amphibia</taxon>
        <taxon>Batrachia</taxon>
        <taxon>Caudata</taxon>
        <taxon>Salamandroidea</taxon>
        <taxon>Salamandridae</taxon>
        <taxon>Pleurodelinae</taxon>
        <taxon>Pleurodeles</taxon>
    </lineage>
</organism>
<gene>
    <name evidence="1" type="ORF">NDU88_003287</name>
</gene>
<accession>A0AAV7UZL2</accession>
<dbReference type="Proteomes" id="UP001066276">
    <property type="component" value="Chromosome 2_2"/>
</dbReference>
<evidence type="ECO:0000313" key="1">
    <source>
        <dbReference type="EMBL" id="KAJ1193992.1"/>
    </source>
</evidence>
<sequence length="146" mass="15896">MPYIYQGPSFGPLLQGFRLTYPNCARKSAKLQADSESEALTGEELDPTWVLLGLREVAALSAACRPSLACRGVGIRADFPRGRDPRLSLRSTRCPAEPGRDWCLACDSGSGFQASFTLPPVSKKKTFVPRGSPSILQETLKHISRS</sequence>
<proteinExistence type="predicted"/>
<dbReference type="EMBL" id="JANPWB010000004">
    <property type="protein sequence ID" value="KAJ1193992.1"/>
    <property type="molecule type" value="Genomic_DNA"/>
</dbReference>
<protein>
    <submittedName>
        <fullName evidence="1">Uncharacterized protein</fullName>
    </submittedName>
</protein>
<name>A0AAV7UZL2_PLEWA</name>
<dbReference type="AlphaFoldDB" id="A0AAV7UZL2"/>
<keyword evidence="2" id="KW-1185">Reference proteome</keyword>
<evidence type="ECO:0000313" key="2">
    <source>
        <dbReference type="Proteomes" id="UP001066276"/>
    </source>
</evidence>
<reference evidence="1" key="1">
    <citation type="journal article" date="2022" name="bioRxiv">
        <title>Sequencing and chromosome-scale assembly of the giantPleurodeles waltlgenome.</title>
        <authorList>
            <person name="Brown T."/>
            <person name="Elewa A."/>
            <person name="Iarovenko S."/>
            <person name="Subramanian E."/>
            <person name="Araus A.J."/>
            <person name="Petzold A."/>
            <person name="Susuki M."/>
            <person name="Suzuki K.-i.T."/>
            <person name="Hayashi T."/>
            <person name="Toyoda A."/>
            <person name="Oliveira C."/>
            <person name="Osipova E."/>
            <person name="Leigh N.D."/>
            <person name="Simon A."/>
            <person name="Yun M.H."/>
        </authorList>
    </citation>
    <scope>NUCLEOTIDE SEQUENCE</scope>
    <source>
        <strain evidence="1">20211129_DDA</strain>
        <tissue evidence="1">Liver</tissue>
    </source>
</reference>
<comment type="caution">
    <text evidence="1">The sequence shown here is derived from an EMBL/GenBank/DDBJ whole genome shotgun (WGS) entry which is preliminary data.</text>
</comment>